<reference evidence="2" key="1">
    <citation type="submission" date="2021-09" db="EMBL/GenBank/DDBJ databases">
        <authorList>
            <consortium name="AG Swart"/>
            <person name="Singh M."/>
            <person name="Singh A."/>
            <person name="Seah K."/>
            <person name="Emmerich C."/>
        </authorList>
    </citation>
    <scope>NUCLEOTIDE SEQUENCE</scope>
    <source>
        <strain evidence="2">ATCC30299</strain>
    </source>
</reference>
<sequence>MFRLDLGSPKLSFISYFYASLIFSFIIIIFSQSLWRWQGRIELFFLNIYEKIPEWIIPFLWNIFYTPIIFTLLGVFQCDQSIGNEITDSFMEEDCTIFCWKDSHIKLVVLSIITLVLYLPVAMHLKPFWDYAVSSSNVQVRLTFLLEKRGFQAIIVVLNNTILAHQPSLYGIIYILLIMSFIILAFLKKNRIIIADAIFDYAFHI</sequence>
<dbReference type="Proteomes" id="UP001162131">
    <property type="component" value="Unassembled WGS sequence"/>
</dbReference>
<dbReference type="AlphaFoldDB" id="A0AAU9INP0"/>
<feature type="transmembrane region" description="Helical" evidence="1">
    <location>
        <begin position="107"/>
        <end position="125"/>
    </location>
</feature>
<feature type="transmembrane region" description="Helical" evidence="1">
    <location>
        <begin position="168"/>
        <end position="187"/>
    </location>
</feature>
<keyword evidence="1" id="KW-1133">Transmembrane helix</keyword>
<feature type="transmembrane region" description="Helical" evidence="1">
    <location>
        <begin position="12"/>
        <end position="35"/>
    </location>
</feature>
<organism evidence="2 3">
    <name type="scientific">Blepharisma stoltei</name>
    <dbReference type="NCBI Taxonomy" id="1481888"/>
    <lineage>
        <taxon>Eukaryota</taxon>
        <taxon>Sar</taxon>
        <taxon>Alveolata</taxon>
        <taxon>Ciliophora</taxon>
        <taxon>Postciliodesmatophora</taxon>
        <taxon>Heterotrichea</taxon>
        <taxon>Heterotrichida</taxon>
        <taxon>Blepharismidae</taxon>
        <taxon>Blepharisma</taxon>
    </lineage>
</organism>
<keyword evidence="1" id="KW-0812">Transmembrane</keyword>
<evidence type="ECO:0000313" key="2">
    <source>
        <dbReference type="EMBL" id="CAG9309863.1"/>
    </source>
</evidence>
<evidence type="ECO:0000313" key="3">
    <source>
        <dbReference type="Proteomes" id="UP001162131"/>
    </source>
</evidence>
<name>A0AAU9INP0_9CILI</name>
<comment type="caution">
    <text evidence="2">The sequence shown here is derived from an EMBL/GenBank/DDBJ whole genome shotgun (WGS) entry which is preliminary data.</text>
</comment>
<dbReference type="EMBL" id="CAJZBQ010000001">
    <property type="protein sequence ID" value="CAG9309863.1"/>
    <property type="molecule type" value="Genomic_DNA"/>
</dbReference>
<feature type="transmembrane region" description="Helical" evidence="1">
    <location>
        <begin position="55"/>
        <end position="76"/>
    </location>
</feature>
<gene>
    <name evidence="2" type="ORF">BSTOLATCC_MIC78</name>
</gene>
<keyword evidence="1" id="KW-0472">Membrane</keyword>
<evidence type="ECO:0000256" key="1">
    <source>
        <dbReference type="SAM" id="Phobius"/>
    </source>
</evidence>
<protein>
    <submittedName>
        <fullName evidence="2">Uncharacterized protein</fullName>
    </submittedName>
</protein>
<keyword evidence="3" id="KW-1185">Reference proteome</keyword>
<accession>A0AAU9INP0</accession>
<proteinExistence type="predicted"/>